<reference evidence="2" key="1">
    <citation type="journal article" date="2017" name="Nat. Ecol. Evol.">
        <title>Genome expansion and lineage-specific genetic innovations in the forest pathogenic fungi Armillaria.</title>
        <authorList>
            <person name="Sipos G."/>
            <person name="Prasanna A.N."/>
            <person name="Walter M.C."/>
            <person name="O'Connor E."/>
            <person name="Balint B."/>
            <person name="Krizsan K."/>
            <person name="Kiss B."/>
            <person name="Hess J."/>
            <person name="Varga T."/>
            <person name="Slot J."/>
            <person name="Riley R."/>
            <person name="Boka B."/>
            <person name="Rigling D."/>
            <person name="Barry K."/>
            <person name="Lee J."/>
            <person name="Mihaltcheva S."/>
            <person name="LaButti K."/>
            <person name="Lipzen A."/>
            <person name="Waldron R."/>
            <person name="Moloney N.M."/>
            <person name="Sperisen C."/>
            <person name="Kredics L."/>
            <person name="Vagvoelgyi C."/>
            <person name="Patrignani A."/>
            <person name="Fitzpatrick D."/>
            <person name="Nagy I."/>
            <person name="Doyle S."/>
            <person name="Anderson J.B."/>
            <person name="Grigoriev I.V."/>
            <person name="Gueldener U."/>
            <person name="Muensterkoetter M."/>
            <person name="Nagy L.G."/>
        </authorList>
    </citation>
    <scope>NUCLEOTIDE SEQUENCE [LARGE SCALE GENOMIC DNA]</scope>
    <source>
        <strain evidence="2">28-4</strain>
    </source>
</reference>
<keyword evidence="2" id="KW-1185">Reference proteome</keyword>
<evidence type="ECO:0000313" key="2">
    <source>
        <dbReference type="Proteomes" id="UP000218334"/>
    </source>
</evidence>
<protein>
    <submittedName>
        <fullName evidence="1">Uncharacterized protein</fullName>
    </submittedName>
</protein>
<dbReference type="EMBL" id="KZ293483">
    <property type="protein sequence ID" value="PBK60678.1"/>
    <property type="molecule type" value="Genomic_DNA"/>
</dbReference>
<dbReference type="Proteomes" id="UP000218334">
    <property type="component" value="Unassembled WGS sequence"/>
</dbReference>
<gene>
    <name evidence="1" type="ORF">ARMSODRAFT_982062</name>
</gene>
<name>A0A2H3B3V6_9AGAR</name>
<accession>A0A2H3B3V6</accession>
<proteinExistence type="predicted"/>
<evidence type="ECO:0000313" key="1">
    <source>
        <dbReference type="EMBL" id="PBK60678.1"/>
    </source>
</evidence>
<sequence>MPSPRRSGGAPPSSFRVNFDPYRTEVPALNNSGNATSDPFSSTMHTGSYYTDLTLWNQNREEDQRSFLFMRDGGEAPRFRRPKTIERSTGSYQKSKLSQCTSIDDTCSERGQCGGSRFSDSNEADVVYVFTNQSPILHALSVKFLMSKPEMGSPLASKGVFTEAVTCPSLDGGTTFKHRYPDHRTQYHFINSIPYNMPFKTLLTSVDDPMYFYFCTIPGGPLCVPFPSPPVLSKNHVVERYEYKRIIELSWLEYLLIKSSSSHRPVGFSLPKGCRKAAESLIRG</sequence>
<dbReference type="AlphaFoldDB" id="A0A2H3B3V6"/>
<organism evidence="1 2">
    <name type="scientific">Armillaria solidipes</name>
    <dbReference type="NCBI Taxonomy" id="1076256"/>
    <lineage>
        <taxon>Eukaryota</taxon>
        <taxon>Fungi</taxon>
        <taxon>Dikarya</taxon>
        <taxon>Basidiomycota</taxon>
        <taxon>Agaricomycotina</taxon>
        <taxon>Agaricomycetes</taxon>
        <taxon>Agaricomycetidae</taxon>
        <taxon>Agaricales</taxon>
        <taxon>Marasmiineae</taxon>
        <taxon>Physalacriaceae</taxon>
        <taxon>Armillaria</taxon>
    </lineage>
</organism>